<dbReference type="PANTHER" id="PTHR30619">
    <property type="entry name" value="DNA INTERNALIZATION/COMPETENCE PROTEIN COMEC/REC2"/>
    <property type="match status" value="1"/>
</dbReference>
<accession>A0A562ZHC2</accession>
<dbReference type="SUPFAM" id="SSF56281">
    <property type="entry name" value="Metallo-hydrolase/oxidoreductase"/>
    <property type="match status" value="1"/>
</dbReference>
<dbReference type="EMBL" id="VOBQ01000023">
    <property type="protein sequence ID" value="TWO67787.1"/>
    <property type="molecule type" value="Genomic_DNA"/>
</dbReference>
<evidence type="ECO:0000313" key="5">
    <source>
        <dbReference type="Proteomes" id="UP000318199"/>
    </source>
</evidence>
<feature type="region of interest" description="Disordered" evidence="1">
    <location>
        <begin position="43"/>
        <end position="81"/>
    </location>
</feature>
<evidence type="ECO:0000313" key="4">
    <source>
        <dbReference type="EMBL" id="TWO67787.1"/>
    </source>
</evidence>
<keyword evidence="4" id="KW-0378">Hydrolase</keyword>
<dbReference type="OrthoDB" id="418728at2"/>
<feature type="signal peptide" evidence="2">
    <location>
        <begin position="1"/>
        <end position="29"/>
    </location>
</feature>
<evidence type="ECO:0000256" key="2">
    <source>
        <dbReference type="SAM" id="SignalP"/>
    </source>
</evidence>
<dbReference type="PROSITE" id="PS51257">
    <property type="entry name" value="PROKAR_LIPOPROTEIN"/>
    <property type="match status" value="1"/>
</dbReference>
<sequence>MRRDWFMKSSRTVVLIVLCSSLIACSTIATDQAATPRTTAAHYAEHGTVRPDGRPQRGRPSGKLAAAKPEAAKRVPVTPPQAPTTVFPSALPKSFAAADEMVAHFIDVGQGDAVLLEFSCAAVLIDTGGEITDEVVGRERLAEYLRDFFLRRADLANTLKLVVLSHAHKDHTDGVTALLEAYPQITIQNVLDNGATSGSGISGQNKLQRYADETGAGYMGISEADITSTSGATSPIIDPVDCRPGGGVDPKIVALWGRVDLDAGWANNGNNDSVVLRVDFGGASLLFTGDLEKDGIKAMLESYAADTSIFDVDVLKVGHHGSHNATTKELIAAVTPKVAVIQAGDSTISRGTFSAYSFAHPHENAIDTLLDAQNGVTMTRSAKTVRVGVRGRNPTNDAPPQFKSMEIKGAIYTTGWDGNIAVIANKNGTIRVEYGH</sequence>
<name>A0A562ZHC2_9BURK</name>
<dbReference type="InterPro" id="IPR035681">
    <property type="entry name" value="ComA-like_MBL"/>
</dbReference>
<comment type="caution">
    <text evidence="4">The sequence shown here is derived from an EMBL/GenBank/DDBJ whole genome shotgun (WGS) entry which is preliminary data.</text>
</comment>
<organism evidence="4 5">
    <name type="scientific">Caenimonas sedimenti</name>
    <dbReference type="NCBI Taxonomy" id="2596921"/>
    <lineage>
        <taxon>Bacteria</taxon>
        <taxon>Pseudomonadati</taxon>
        <taxon>Pseudomonadota</taxon>
        <taxon>Betaproteobacteria</taxon>
        <taxon>Burkholderiales</taxon>
        <taxon>Comamonadaceae</taxon>
        <taxon>Caenimonas</taxon>
    </lineage>
</organism>
<feature type="compositionally biased region" description="Basic and acidic residues" evidence="1">
    <location>
        <begin position="43"/>
        <end position="55"/>
    </location>
</feature>
<protein>
    <submittedName>
        <fullName evidence="4">MBL fold metallo-hydrolase</fullName>
    </submittedName>
</protein>
<evidence type="ECO:0000256" key="1">
    <source>
        <dbReference type="SAM" id="MobiDB-lite"/>
    </source>
</evidence>
<proteinExistence type="predicted"/>
<feature type="domain" description="Metallo-beta-lactamase" evidence="3">
    <location>
        <begin position="110"/>
        <end position="345"/>
    </location>
</feature>
<dbReference type="Pfam" id="PF00753">
    <property type="entry name" value="Lactamase_B"/>
    <property type="match status" value="1"/>
</dbReference>
<dbReference type="Proteomes" id="UP000318199">
    <property type="component" value="Unassembled WGS sequence"/>
</dbReference>
<keyword evidence="2" id="KW-0732">Signal</keyword>
<dbReference type="InterPro" id="IPR036866">
    <property type="entry name" value="RibonucZ/Hydroxyglut_hydro"/>
</dbReference>
<reference evidence="4 5" key="1">
    <citation type="submission" date="2019-07" db="EMBL/GenBank/DDBJ databases">
        <title>Caenimonas sedimenti sp. nov., isolated from activated sludge.</title>
        <authorList>
            <person name="Xu J."/>
        </authorList>
    </citation>
    <scope>NUCLEOTIDE SEQUENCE [LARGE SCALE GENOMIC DNA]</scope>
    <source>
        <strain evidence="4 5">HX-9-20</strain>
    </source>
</reference>
<dbReference type="GO" id="GO:0016787">
    <property type="term" value="F:hydrolase activity"/>
    <property type="evidence" value="ECO:0007669"/>
    <property type="project" value="UniProtKB-KW"/>
</dbReference>
<dbReference type="InterPro" id="IPR052159">
    <property type="entry name" value="Competence_DNA_uptake"/>
</dbReference>
<dbReference type="Gene3D" id="3.60.15.10">
    <property type="entry name" value="Ribonuclease Z/Hydroxyacylglutathione hydrolase-like"/>
    <property type="match status" value="1"/>
</dbReference>
<gene>
    <name evidence="4" type="ORF">FN976_25725</name>
</gene>
<keyword evidence="5" id="KW-1185">Reference proteome</keyword>
<dbReference type="InterPro" id="IPR001279">
    <property type="entry name" value="Metallo-B-lactamas"/>
</dbReference>
<dbReference type="AlphaFoldDB" id="A0A562ZHC2"/>
<feature type="chain" id="PRO_5021840503" evidence="2">
    <location>
        <begin position="30"/>
        <end position="436"/>
    </location>
</feature>
<dbReference type="PANTHER" id="PTHR30619:SF1">
    <property type="entry name" value="RECOMBINATION PROTEIN 2"/>
    <property type="match status" value="1"/>
</dbReference>
<evidence type="ECO:0000259" key="3">
    <source>
        <dbReference type="SMART" id="SM00849"/>
    </source>
</evidence>
<dbReference type="SMART" id="SM00849">
    <property type="entry name" value="Lactamase_B"/>
    <property type="match status" value="1"/>
</dbReference>
<dbReference type="CDD" id="cd07731">
    <property type="entry name" value="ComA-like_MBL-fold"/>
    <property type="match status" value="1"/>
</dbReference>